<evidence type="ECO:0000313" key="2">
    <source>
        <dbReference type="Proteomes" id="UP001295684"/>
    </source>
</evidence>
<accession>A0AAD1X7C5</accession>
<dbReference type="EMBL" id="CAMPGE010002662">
    <property type="protein sequence ID" value="CAI2361472.1"/>
    <property type="molecule type" value="Genomic_DNA"/>
</dbReference>
<proteinExistence type="predicted"/>
<dbReference type="Proteomes" id="UP001295684">
    <property type="component" value="Unassembled WGS sequence"/>
</dbReference>
<dbReference type="AlphaFoldDB" id="A0AAD1X7C5"/>
<evidence type="ECO:0000313" key="1">
    <source>
        <dbReference type="EMBL" id="CAI2361472.1"/>
    </source>
</evidence>
<protein>
    <submittedName>
        <fullName evidence="1">Uncharacterized protein</fullName>
    </submittedName>
</protein>
<organism evidence="1 2">
    <name type="scientific">Euplotes crassus</name>
    <dbReference type="NCBI Taxonomy" id="5936"/>
    <lineage>
        <taxon>Eukaryota</taxon>
        <taxon>Sar</taxon>
        <taxon>Alveolata</taxon>
        <taxon>Ciliophora</taxon>
        <taxon>Intramacronucleata</taxon>
        <taxon>Spirotrichea</taxon>
        <taxon>Hypotrichia</taxon>
        <taxon>Euplotida</taxon>
        <taxon>Euplotidae</taxon>
        <taxon>Moneuplotes</taxon>
    </lineage>
</organism>
<comment type="caution">
    <text evidence="1">The sequence shown here is derived from an EMBL/GenBank/DDBJ whole genome shotgun (WGS) entry which is preliminary data.</text>
</comment>
<name>A0AAD1X7C5_EUPCR</name>
<sequence length="66" mass="7482">MYKAPDLKLVLQEGLTRGTKGLKIYQKKEIISIFPLQLSSHLLIFVSPSNSTNASPKNLLLDFYCR</sequence>
<keyword evidence="2" id="KW-1185">Reference proteome</keyword>
<reference evidence="1" key="1">
    <citation type="submission" date="2023-07" db="EMBL/GenBank/DDBJ databases">
        <authorList>
            <consortium name="AG Swart"/>
            <person name="Singh M."/>
            <person name="Singh A."/>
            <person name="Seah K."/>
            <person name="Emmerich C."/>
        </authorList>
    </citation>
    <scope>NUCLEOTIDE SEQUENCE</scope>
    <source>
        <strain evidence="1">DP1</strain>
    </source>
</reference>
<gene>
    <name evidence="1" type="ORF">ECRASSUSDP1_LOCUS2783</name>
</gene>